<dbReference type="Proteomes" id="UP000774699">
    <property type="component" value="Unassembled WGS sequence"/>
</dbReference>
<gene>
    <name evidence="2" type="ORF">FJY86_04315</name>
</gene>
<proteinExistence type="predicted"/>
<accession>A0A8T4C7F1</accession>
<dbReference type="InterPro" id="IPR016181">
    <property type="entry name" value="Acyl_CoA_acyltransferase"/>
</dbReference>
<evidence type="ECO:0000259" key="1">
    <source>
        <dbReference type="PROSITE" id="PS51186"/>
    </source>
</evidence>
<name>A0A8T4C7F1_9ARCH</name>
<dbReference type="Pfam" id="PF00583">
    <property type="entry name" value="Acetyltransf_1"/>
    <property type="match status" value="1"/>
</dbReference>
<dbReference type="AlphaFoldDB" id="A0A8T4C7F1"/>
<dbReference type="PROSITE" id="PS51186">
    <property type="entry name" value="GNAT"/>
    <property type="match status" value="1"/>
</dbReference>
<dbReference type="GO" id="GO:0016747">
    <property type="term" value="F:acyltransferase activity, transferring groups other than amino-acyl groups"/>
    <property type="evidence" value="ECO:0007669"/>
    <property type="project" value="InterPro"/>
</dbReference>
<dbReference type="CDD" id="cd04301">
    <property type="entry name" value="NAT_SF"/>
    <property type="match status" value="1"/>
</dbReference>
<evidence type="ECO:0000313" key="2">
    <source>
        <dbReference type="EMBL" id="MBM3282532.1"/>
    </source>
</evidence>
<dbReference type="Gene3D" id="3.40.630.30">
    <property type="match status" value="1"/>
</dbReference>
<organism evidence="2 3">
    <name type="scientific">Candidatus Iainarchaeum sp</name>
    <dbReference type="NCBI Taxonomy" id="3101447"/>
    <lineage>
        <taxon>Archaea</taxon>
        <taxon>Candidatus Iainarchaeota</taxon>
        <taxon>Candidatus Iainarchaeia</taxon>
        <taxon>Candidatus Iainarchaeales</taxon>
        <taxon>Candidatus Iainarchaeaceae</taxon>
        <taxon>Candidatus Iainarchaeum</taxon>
    </lineage>
</organism>
<reference evidence="2" key="1">
    <citation type="submission" date="2019-03" db="EMBL/GenBank/DDBJ databases">
        <title>Lake Tanganyika Metagenome-Assembled Genomes (MAGs).</title>
        <authorList>
            <person name="Tran P."/>
        </authorList>
    </citation>
    <scope>NUCLEOTIDE SEQUENCE</scope>
    <source>
        <strain evidence="2">M_DeepCast_50m_m2_156</strain>
    </source>
</reference>
<evidence type="ECO:0000313" key="3">
    <source>
        <dbReference type="Proteomes" id="UP000774699"/>
    </source>
</evidence>
<dbReference type="SUPFAM" id="SSF55729">
    <property type="entry name" value="Acyl-CoA N-acyltransferases (Nat)"/>
    <property type="match status" value="1"/>
</dbReference>
<sequence>MFSMNPSTIVYRWLWPDRIKKMNHVERQALVDGLGAFATLMLEKHPRLFAPAMHAWKNPAWVDFILRNGLSPFVVALDGEKVVGVSKYNIEKIHQKWVGEIGLEMVDPSYQRRGIASGMVHRIINFSRRSNIQTIHVNATTPENKLRYLKWSQRGGKPYYVRGEKRMIIDSIFFGKVSPHYNVRISVTPMAMTRNLHLLPRKVRKRT</sequence>
<dbReference type="InterPro" id="IPR000182">
    <property type="entry name" value="GNAT_dom"/>
</dbReference>
<feature type="domain" description="N-acetyltransferase" evidence="1">
    <location>
        <begin position="9"/>
        <end position="195"/>
    </location>
</feature>
<dbReference type="EMBL" id="VGJJ01000041">
    <property type="protein sequence ID" value="MBM3282532.1"/>
    <property type="molecule type" value="Genomic_DNA"/>
</dbReference>
<comment type="caution">
    <text evidence="2">The sequence shown here is derived from an EMBL/GenBank/DDBJ whole genome shotgun (WGS) entry which is preliminary data.</text>
</comment>
<protein>
    <submittedName>
        <fullName evidence="2">GNAT family N-acetyltransferase</fullName>
    </submittedName>
</protein>